<evidence type="ECO:0000313" key="5">
    <source>
        <dbReference type="Proteomes" id="UP000310760"/>
    </source>
</evidence>
<dbReference type="Gene3D" id="2.60.120.890">
    <property type="entry name" value="BT2081, beta-jelly-roll domain"/>
    <property type="match status" value="1"/>
</dbReference>
<dbReference type="GeneID" id="82155199"/>
<evidence type="ECO:0000259" key="1">
    <source>
        <dbReference type="Pfam" id="PF13201"/>
    </source>
</evidence>
<keyword evidence="4" id="KW-1185">Reference proteome</keyword>
<sequence>MKLKDLLACTMTALLFCTSCIKDEAPNAEADILSCKVPVEILKREPIIQNNSITLMVKPTTDLEHQAPEFTLTEGATISPLSGTERDFTTPQKYTVTSESGKWEKTYTVAFISEEIPTFYEFEDTVITTQSNGDYFVLTENNGGKLEWSSGNPGFRLTGVAKSPYDYPTMQDDAGVVGKCVKLVTRSTGFFGNMVGMPIAAGNLFMGNFDVGSALTDALKSTQFGYPFYHKPTKIVGYYKFKAGPKFMSGGKEVAGKKDIFNIYAMFYETDKETRTLDGYFKADGYEHKNLVALAMIDNPHETSEWTRFEMLFDYHKEIDTDKLLAGSYNVAIVFSSSADGDIFEGAPESTLWLDEVEMFYEN</sequence>
<reference evidence="2 4" key="1">
    <citation type="submission" date="2013-04" db="EMBL/GenBank/DDBJ databases">
        <title>The Genome Sequence of Bacteroides massiliensis dnLKV3.</title>
        <authorList>
            <consortium name="The Broad Institute Genomics Platform"/>
            <consortium name="The Broad Institute Genome Sequencing Center for Infectious Disease"/>
            <person name="Earl A."/>
            <person name="Xavier R."/>
            <person name="Kuhn K."/>
            <person name="Stappenbeck T."/>
            <person name="Walker B."/>
            <person name="Young S."/>
            <person name="Zeng Q."/>
            <person name="Gargeya S."/>
            <person name="Fitzgerald M."/>
            <person name="Haas B."/>
            <person name="Abouelleil A."/>
            <person name="Allen A.W."/>
            <person name="Alvarado L."/>
            <person name="Arachchi H.M."/>
            <person name="Berlin A.M."/>
            <person name="Chapman S.B."/>
            <person name="Gainer-Dewar J."/>
            <person name="Goldberg J."/>
            <person name="Griggs A."/>
            <person name="Gujja S."/>
            <person name="Hansen M."/>
            <person name="Howarth C."/>
            <person name="Imamovic A."/>
            <person name="Ireland A."/>
            <person name="Larimer J."/>
            <person name="McCowan C."/>
            <person name="Murphy C."/>
            <person name="Pearson M."/>
            <person name="Poon T.W."/>
            <person name="Priest M."/>
            <person name="Roberts A."/>
            <person name="Saif S."/>
            <person name="Shea T."/>
            <person name="Sisk P."/>
            <person name="Sykes S."/>
            <person name="Wortman J."/>
            <person name="Nusbaum C."/>
            <person name="Birren B."/>
        </authorList>
    </citation>
    <scope>NUCLEOTIDE SEQUENCE [LARGE SCALE GENOMIC DNA]</scope>
    <source>
        <strain evidence="2">DnLKV3</strain>
        <strain evidence="4">dnLKV3</strain>
    </source>
</reference>
<dbReference type="RefSeq" id="WP_016277149.1">
    <property type="nucleotide sequence ID" value="NZ_CAOOJZ010000004.1"/>
</dbReference>
<evidence type="ECO:0000313" key="2">
    <source>
        <dbReference type="EMBL" id="EOS11697.1"/>
    </source>
</evidence>
<dbReference type="HOGENOM" id="CLU_058034_0_0_10"/>
<dbReference type="STRING" id="1235788.C802_02809"/>
<reference evidence="3 5" key="2">
    <citation type="submission" date="2019-04" db="EMBL/GenBank/DDBJ databases">
        <title>Microbes associate with the intestines of laboratory mice.</title>
        <authorList>
            <person name="Navarre W."/>
            <person name="Wong E."/>
            <person name="Huang K."/>
            <person name="Tropini C."/>
            <person name="Ng K."/>
            <person name="Yu B."/>
        </authorList>
    </citation>
    <scope>NUCLEOTIDE SEQUENCE [LARGE SCALE GENOMIC DNA]</scope>
    <source>
        <strain evidence="3 5">NM22_B1</strain>
    </source>
</reference>
<dbReference type="InterPro" id="IPR038653">
    <property type="entry name" value="Put_CMD_sf"/>
</dbReference>
<dbReference type="Pfam" id="PF13201">
    <property type="entry name" value="PCMD"/>
    <property type="match status" value="1"/>
</dbReference>
<feature type="domain" description="Putative carbohydrate metabolism" evidence="1">
    <location>
        <begin position="122"/>
        <end position="359"/>
    </location>
</feature>
<dbReference type="PATRIC" id="fig|1235788.3.peg.2881"/>
<dbReference type="EMBL" id="ASSP01000017">
    <property type="protein sequence ID" value="EOS11697.1"/>
    <property type="molecule type" value="Genomic_DNA"/>
</dbReference>
<dbReference type="EMBL" id="SRYJ01000031">
    <property type="protein sequence ID" value="TGY69188.1"/>
    <property type="molecule type" value="Genomic_DNA"/>
</dbReference>
<dbReference type="Proteomes" id="UP000014200">
    <property type="component" value="Unassembled WGS sequence"/>
</dbReference>
<organism evidence="2 4">
    <name type="scientific">Phocaeicola sartorii</name>
    <dbReference type="NCBI Taxonomy" id="671267"/>
    <lineage>
        <taxon>Bacteria</taxon>
        <taxon>Pseudomonadati</taxon>
        <taxon>Bacteroidota</taxon>
        <taxon>Bacteroidia</taxon>
        <taxon>Bacteroidales</taxon>
        <taxon>Bacteroidaceae</taxon>
        <taxon>Phocaeicola</taxon>
    </lineage>
</organism>
<evidence type="ECO:0000313" key="4">
    <source>
        <dbReference type="Proteomes" id="UP000014200"/>
    </source>
</evidence>
<accession>R9I637</accession>
<dbReference type="InterPro" id="IPR025112">
    <property type="entry name" value="PCMD"/>
</dbReference>
<dbReference type="OrthoDB" id="713122at2"/>
<dbReference type="Gene3D" id="2.60.40.2340">
    <property type="match status" value="1"/>
</dbReference>
<dbReference type="Proteomes" id="UP000310760">
    <property type="component" value="Unassembled WGS sequence"/>
</dbReference>
<evidence type="ECO:0000313" key="3">
    <source>
        <dbReference type="EMBL" id="TGY69188.1"/>
    </source>
</evidence>
<dbReference type="AlphaFoldDB" id="R9I637"/>
<gene>
    <name evidence="2" type="ORF">C802_02809</name>
    <name evidence="3" type="ORF">E5339_13820</name>
</gene>
<name>R9I637_9BACT</name>
<protein>
    <recommendedName>
        <fullName evidence="1">Putative carbohydrate metabolism domain-containing protein</fullName>
    </recommendedName>
</protein>
<proteinExistence type="predicted"/>
<comment type="caution">
    <text evidence="2">The sequence shown here is derived from an EMBL/GenBank/DDBJ whole genome shotgun (WGS) entry which is preliminary data.</text>
</comment>